<reference evidence="2 3" key="1">
    <citation type="journal article" date="2015" name="Genome Announc.">
        <title>Expanding the biotechnology potential of lactobacilli through comparative genomics of 213 strains and associated genera.</title>
        <authorList>
            <person name="Sun Z."/>
            <person name="Harris H.M."/>
            <person name="McCann A."/>
            <person name="Guo C."/>
            <person name="Argimon S."/>
            <person name="Zhang W."/>
            <person name="Yang X."/>
            <person name="Jeffery I.B."/>
            <person name="Cooney J.C."/>
            <person name="Kagawa T.F."/>
            <person name="Liu W."/>
            <person name="Song Y."/>
            <person name="Salvetti E."/>
            <person name="Wrobel A."/>
            <person name="Rasinkangas P."/>
            <person name="Parkhill J."/>
            <person name="Rea M.C."/>
            <person name="O'Sullivan O."/>
            <person name="Ritari J."/>
            <person name="Douillard F.P."/>
            <person name="Paul Ross R."/>
            <person name="Yang R."/>
            <person name="Briner A.E."/>
            <person name="Felis G.E."/>
            <person name="de Vos W.M."/>
            <person name="Barrangou R."/>
            <person name="Klaenhammer T.R."/>
            <person name="Caufield P.W."/>
            <person name="Cui Y."/>
            <person name="Zhang H."/>
            <person name="O'Toole P.W."/>
        </authorList>
    </citation>
    <scope>NUCLEOTIDE SEQUENCE [LARGE SCALE GENOMIC DNA]</scope>
    <source>
        <strain evidence="2 3">DSM 15814</strain>
    </source>
</reference>
<organism evidence="2 3">
    <name type="scientific">Furfurilactobacillus rossiae DSM 15814</name>
    <dbReference type="NCBI Taxonomy" id="1114972"/>
    <lineage>
        <taxon>Bacteria</taxon>
        <taxon>Bacillati</taxon>
        <taxon>Bacillota</taxon>
        <taxon>Bacilli</taxon>
        <taxon>Lactobacillales</taxon>
        <taxon>Lactobacillaceae</taxon>
        <taxon>Furfurilactobacillus</taxon>
    </lineage>
</organism>
<dbReference type="OrthoDB" id="2304831at2"/>
<sequence>MGDKMAFFSKKESDDAKQGAPRLTIDQAQTGILDAVTSQFGDSQTALPDFSVVAGWASADFIAFRSFDIQIKVGVTPENPRDQKRLKCLVAVGPRFVSLYDLLETDLRSQYKRQYTPENLRADLKLLQHYLAWRLTPEQRAKFGLTQD</sequence>
<dbReference type="PATRIC" id="fig|1114972.6.peg.2119"/>
<gene>
    <name evidence="2" type="ORF">FD35_GL002074</name>
</gene>
<proteinExistence type="predicted"/>
<feature type="region of interest" description="Disordered" evidence="1">
    <location>
        <begin position="1"/>
        <end position="21"/>
    </location>
</feature>
<name>A0A0R1RI91_9LACO</name>
<dbReference type="Proteomes" id="UP000051999">
    <property type="component" value="Unassembled WGS sequence"/>
</dbReference>
<protein>
    <submittedName>
        <fullName evidence="2">Uncharacterized protein</fullName>
    </submittedName>
</protein>
<dbReference type="STRING" id="1114972.FD35_GL002074"/>
<accession>A0A0R1RI91</accession>
<dbReference type="AlphaFoldDB" id="A0A0R1RI91"/>
<keyword evidence="3" id="KW-1185">Reference proteome</keyword>
<evidence type="ECO:0000256" key="1">
    <source>
        <dbReference type="SAM" id="MobiDB-lite"/>
    </source>
</evidence>
<feature type="compositionally biased region" description="Basic and acidic residues" evidence="1">
    <location>
        <begin position="1"/>
        <end position="17"/>
    </location>
</feature>
<dbReference type="EMBL" id="AZFF01000004">
    <property type="protein sequence ID" value="KRL56438.1"/>
    <property type="molecule type" value="Genomic_DNA"/>
</dbReference>
<evidence type="ECO:0000313" key="2">
    <source>
        <dbReference type="EMBL" id="KRL56438.1"/>
    </source>
</evidence>
<evidence type="ECO:0000313" key="3">
    <source>
        <dbReference type="Proteomes" id="UP000051999"/>
    </source>
</evidence>
<dbReference type="RefSeq" id="WP_017262728.1">
    <property type="nucleotide sequence ID" value="NZ_AZFF01000004.1"/>
</dbReference>
<comment type="caution">
    <text evidence="2">The sequence shown here is derived from an EMBL/GenBank/DDBJ whole genome shotgun (WGS) entry which is preliminary data.</text>
</comment>